<evidence type="ECO:0000259" key="1">
    <source>
        <dbReference type="SMART" id="SM00093"/>
    </source>
</evidence>
<dbReference type="InterPro" id="IPR023796">
    <property type="entry name" value="Serpin_dom"/>
</dbReference>
<dbReference type="PANTHER" id="PTHR11461:SF211">
    <property type="entry name" value="GH10112P-RELATED"/>
    <property type="match status" value="1"/>
</dbReference>
<proteinExistence type="predicted"/>
<dbReference type="Pfam" id="PF00079">
    <property type="entry name" value="Serpin"/>
    <property type="match status" value="1"/>
</dbReference>
<gene>
    <name evidence="2" type="ORF">SDC9_78490</name>
</gene>
<dbReference type="InterPro" id="IPR023795">
    <property type="entry name" value="Serpin_CS"/>
</dbReference>
<protein>
    <recommendedName>
        <fullName evidence="1">Serpin domain-containing protein</fullName>
    </recommendedName>
</protein>
<sequence>MKKRILTGALSLVLAVSALFPLSGCGTTAQAADLMAGVKANPTSTKVDLTDDDAGAVAGFAVKLFQNSMAEENTLISPLSVLCALAMTANGAKEETLAQMEQVFGLNISELNGYLRAYLENLPSGDKYKVSVADSIWFKDDDNLTIEQSFLQTNADYYGASVYKAAFDDATLKDINDWVSENTDGMIENILDKIPDAAVMYLINALAFDAEWETIYKETQVRDGTFTTESGDTRDVEMMYCSEHQYLDDGSATGFLKYYADRKYAFVALLPNEGVTVSDYVASLTGEGLMSTLQNTQDVEVKTAIPKFESEYSIEMSDILKAMGITDAFNIDSADFTGLGQSADGNIFISRVLHKTYIAVDEKGTKAGAATVVEAAAGAAAPSDEIKTVYLDRPFVYMLIDCETNLPIFIGIAMDIGQ</sequence>
<feature type="domain" description="Serpin" evidence="1">
    <location>
        <begin position="62"/>
        <end position="416"/>
    </location>
</feature>
<dbReference type="GO" id="GO:0004867">
    <property type="term" value="F:serine-type endopeptidase inhibitor activity"/>
    <property type="evidence" value="ECO:0007669"/>
    <property type="project" value="InterPro"/>
</dbReference>
<reference evidence="2" key="1">
    <citation type="submission" date="2019-08" db="EMBL/GenBank/DDBJ databases">
        <authorList>
            <person name="Kucharzyk K."/>
            <person name="Murdoch R.W."/>
            <person name="Higgins S."/>
            <person name="Loffler F."/>
        </authorList>
    </citation>
    <scope>NUCLEOTIDE SEQUENCE</scope>
</reference>
<dbReference type="SUPFAM" id="SSF56574">
    <property type="entry name" value="Serpins"/>
    <property type="match status" value="1"/>
</dbReference>
<evidence type="ECO:0000313" key="2">
    <source>
        <dbReference type="EMBL" id="MPM31933.1"/>
    </source>
</evidence>
<accession>A0A644YZM1</accession>
<organism evidence="2">
    <name type="scientific">bioreactor metagenome</name>
    <dbReference type="NCBI Taxonomy" id="1076179"/>
    <lineage>
        <taxon>unclassified sequences</taxon>
        <taxon>metagenomes</taxon>
        <taxon>ecological metagenomes</taxon>
    </lineage>
</organism>
<comment type="caution">
    <text evidence="2">The sequence shown here is derived from an EMBL/GenBank/DDBJ whole genome shotgun (WGS) entry which is preliminary data.</text>
</comment>
<dbReference type="GO" id="GO:0005615">
    <property type="term" value="C:extracellular space"/>
    <property type="evidence" value="ECO:0007669"/>
    <property type="project" value="InterPro"/>
</dbReference>
<dbReference type="PROSITE" id="PS00284">
    <property type="entry name" value="SERPIN"/>
    <property type="match status" value="1"/>
</dbReference>
<dbReference type="PANTHER" id="PTHR11461">
    <property type="entry name" value="SERINE PROTEASE INHIBITOR, SERPIN"/>
    <property type="match status" value="1"/>
</dbReference>
<dbReference type="InterPro" id="IPR042185">
    <property type="entry name" value="Serpin_sf_2"/>
</dbReference>
<dbReference type="InterPro" id="IPR042178">
    <property type="entry name" value="Serpin_sf_1"/>
</dbReference>
<dbReference type="SMART" id="SM00093">
    <property type="entry name" value="SERPIN"/>
    <property type="match status" value="1"/>
</dbReference>
<dbReference type="InterPro" id="IPR036186">
    <property type="entry name" value="Serpin_sf"/>
</dbReference>
<dbReference type="Gene3D" id="2.30.39.10">
    <property type="entry name" value="Alpha-1-antitrypsin, domain 1"/>
    <property type="match status" value="1"/>
</dbReference>
<dbReference type="CDD" id="cd19589">
    <property type="entry name" value="serpin_tengpin-like"/>
    <property type="match status" value="1"/>
</dbReference>
<dbReference type="InterPro" id="IPR000215">
    <property type="entry name" value="Serpin_fam"/>
</dbReference>
<dbReference type="AlphaFoldDB" id="A0A644YZM1"/>
<dbReference type="Gene3D" id="3.30.497.10">
    <property type="entry name" value="Antithrombin, subunit I, domain 2"/>
    <property type="match status" value="1"/>
</dbReference>
<name>A0A644YZM1_9ZZZZ</name>
<dbReference type="EMBL" id="VSSQ01006217">
    <property type="protein sequence ID" value="MPM31933.1"/>
    <property type="molecule type" value="Genomic_DNA"/>
</dbReference>